<protein>
    <submittedName>
        <fullName evidence="2">Glycosyl hydrolase family 3</fullName>
    </submittedName>
</protein>
<dbReference type="PROSITE" id="PS51257">
    <property type="entry name" value="PROKAR_LIPOPROTEIN"/>
    <property type="match status" value="1"/>
</dbReference>
<dbReference type="EMBL" id="AJWZ01008514">
    <property type="protein sequence ID" value="EKC53893.1"/>
    <property type="molecule type" value="Genomic_DNA"/>
</dbReference>
<name>K1S8T1_9ZZZZ</name>
<accession>K1S8T1</accession>
<dbReference type="Gene3D" id="3.20.20.300">
    <property type="entry name" value="Glycoside hydrolase, family 3, N-terminal domain"/>
    <property type="match status" value="1"/>
</dbReference>
<dbReference type="InterPro" id="IPR036962">
    <property type="entry name" value="Glyco_hydro_3_N_sf"/>
</dbReference>
<evidence type="ECO:0000256" key="1">
    <source>
        <dbReference type="ARBA" id="ARBA00022801"/>
    </source>
</evidence>
<organism evidence="2">
    <name type="scientific">human gut metagenome</name>
    <dbReference type="NCBI Taxonomy" id="408170"/>
    <lineage>
        <taxon>unclassified sequences</taxon>
        <taxon>metagenomes</taxon>
        <taxon>organismal metagenomes</taxon>
    </lineage>
</organism>
<dbReference type="SUPFAM" id="SSF51445">
    <property type="entry name" value="(Trans)glycosidases"/>
    <property type="match status" value="1"/>
</dbReference>
<proteinExistence type="predicted"/>
<gene>
    <name evidence="2" type="ORF">OBE_12363</name>
</gene>
<dbReference type="InterPro" id="IPR017853">
    <property type="entry name" value="GH"/>
</dbReference>
<dbReference type="GO" id="GO:0005975">
    <property type="term" value="P:carbohydrate metabolic process"/>
    <property type="evidence" value="ECO:0007669"/>
    <property type="project" value="InterPro"/>
</dbReference>
<dbReference type="AlphaFoldDB" id="K1S8T1"/>
<comment type="caution">
    <text evidence="2">The sequence shown here is derived from an EMBL/GenBank/DDBJ whole genome shotgun (WGS) entry which is preliminary data.</text>
</comment>
<sequence>MKKLTFISCLLLSGCLAGAMAANKKQPIYKDAKAPIEERVNDLVSRMTLEEKVQQLNQYTLGRNNNENNRGEE</sequence>
<dbReference type="GO" id="GO:0004553">
    <property type="term" value="F:hydrolase activity, hydrolyzing O-glycosyl compounds"/>
    <property type="evidence" value="ECO:0007669"/>
    <property type="project" value="InterPro"/>
</dbReference>
<evidence type="ECO:0000313" key="2">
    <source>
        <dbReference type="EMBL" id="EKC53893.1"/>
    </source>
</evidence>
<reference evidence="2" key="1">
    <citation type="journal article" date="2013" name="Environ. Microbiol.">
        <title>Microbiota from the distal guts of lean and obese adolescents exhibit partial functional redundancy besides clear differences in community structure.</title>
        <authorList>
            <person name="Ferrer M."/>
            <person name="Ruiz A."/>
            <person name="Lanza F."/>
            <person name="Haange S.B."/>
            <person name="Oberbach A."/>
            <person name="Till H."/>
            <person name="Bargiela R."/>
            <person name="Campoy C."/>
            <person name="Segura M.T."/>
            <person name="Richter M."/>
            <person name="von Bergen M."/>
            <person name="Seifert J."/>
            <person name="Suarez A."/>
        </authorList>
    </citation>
    <scope>NUCLEOTIDE SEQUENCE</scope>
</reference>
<keyword evidence="1 2" id="KW-0378">Hydrolase</keyword>